<reference evidence="2" key="1">
    <citation type="submission" date="2021-05" db="EMBL/GenBank/DDBJ databases">
        <authorList>
            <person name="Arsene-Ploetze F."/>
        </authorList>
    </citation>
    <scope>NUCLEOTIDE SEQUENCE</scope>
    <source>
        <strain evidence="2">DSM 42138</strain>
    </source>
</reference>
<evidence type="ECO:0000313" key="2">
    <source>
        <dbReference type="EMBL" id="CAG6398822.1"/>
    </source>
</evidence>
<protein>
    <submittedName>
        <fullName evidence="2">Uncharacterized protein</fullName>
    </submittedName>
</protein>
<keyword evidence="3" id="KW-1185">Reference proteome</keyword>
<accession>A0A9W4E0Q0</accession>
<dbReference type="AlphaFoldDB" id="A0A9W4E0Q0"/>
<feature type="region of interest" description="Disordered" evidence="1">
    <location>
        <begin position="321"/>
        <end position="346"/>
    </location>
</feature>
<name>A0A9W4E0Q0_9ACTN</name>
<evidence type="ECO:0000313" key="3">
    <source>
        <dbReference type="Proteomes" id="UP001152519"/>
    </source>
</evidence>
<organism evidence="2 3">
    <name type="scientific">Actinacidiphila cocklensis</name>
    <dbReference type="NCBI Taxonomy" id="887465"/>
    <lineage>
        <taxon>Bacteria</taxon>
        <taxon>Bacillati</taxon>
        <taxon>Actinomycetota</taxon>
        <taxon>Actinomycetes</taxon>
        <taxon>Kitasatosporales</taxon>
        <taxon>Streptomycetaceae</taxon>
        <taxon>Actinacidiphila</taxon>
    </lineage>
</organism>
<dbReference type="Proteomes" id="UP001152519">
    <property type="component" value="Unassembled WGS sequence"/>
</dbReference>
<evidence type="ECO:0000256" key="1">
    <source>
        <dbReference type="SAM" id="MobiDB-lite"/>
    </source>
</evidence>
<sequence length="538" mass="55893">MPVGRLRGVLRLQPGAELAYRGLGGEGVEPPAEVLQVLGAAVRAQPRQQGDGLGTGAAGLLDLALLHLCAREQQHVDRPAPGAGGGVRGERLLRAPGGLRGLAQVAVAVGQFVGEVGVVEVRDPRRVLVGLRALHGADGEPGDGGEGARVAQQGVAARLGRVEHRLRGVADLAPGSFLRRTGELGDLPGVAEGGGQMAHARGQDVAAVSAVAGGLGEPERLDVVALRQARLAGVHRHVPRQLGQPGDGGEQLATHRLPVAARQQARHHAVEVVHHHRPDMAAAEPVVQLRERLGGGLDRLDVGSAHPGTAVARHALVRAGDQPVPAGLDKGGGRDRGAGQEVAPSDVAPPQLADLLDRAQHGRREVQADAGGQVLAVGHADLVYRHRAAELAPQGLGDDAGRPAARLLAAQPAGHRRLVVAQVEAVLRPAHVDPAGEPGVGAAGLLDQRLEPLVRLPRHKRSCGHGVPLVLVNPVLVTDVCTALRLYGSVSVRFRVPAAPRRRDSTAVRPAAVRRREGRPYGCAAARLPVRMLPTLRA</sequence>
<gene>
    <name evidence="2" type="ORF">SCOCK_780018</name>
</gene>
<proteinExistence type="predicted"/>
<dbReference type="EMBL" id="CAJSLV010000112">
    <property type="protein sequence ID" value="CAG6398822.1"/>
    <property type="molecule type" value="Genomic_DNA"/>
</dbReference>
<comment type="caution">
    <text evidence="2">The sequence shown here is derived from an EMBL/GenBank/DDBJ whole genome shotgun (WGS) entry which is preliminary data.</text>
</comment>